<evidence type="ECO:0000313" key="3">
    <source>
        <dbReference type="Proteomes" id="UP000789595"/>
    </source>
</evidence>
<organism evidence="2 3">
    <name type="scientific">Pelagomonas calceolata</name>
    <dbReference type="NCBI Taxonomy" id="35677"/>
    <lineage>
        <taxon>Eukaryota</taxon>
        <taxon>Sar</taxon>
        <taxon>Stramenopiles</taxon>
        <taxon>Ochrophyta</taxon>
        <taxon>Pelagophyceae</taxon>
        <taxon>Pelagomonadales</taxon>
        <taxon>Pelagomonadaceae</taxon>
        <taxon>Pelagomonas</taxon>
    </lineage>
</organism>
<feature type="transmembrane region" description="Helical" evidence="1">
    <location>
        <begin position="205"/>
        <end position="224"/>
    </location>
</feature>
<reference evidence="2" key="1">
    <citation type="submission" date="2021-11" db="EMBL/GenBank/DDBJ databases">
        <authorList>
            <consortium name="Genoscope - CEA"/>
            <person name="William W."/>
        </authorList>
    </citation>
    <scope>NUCLEOTIDE SEQUENCE</scope>
</reference>
<feature type="transmembrane region" description="Helical" evidence="1">
    <location>
        <begin position="170"/>
        <end position="193"/>
    </location>
</feature>
<dbReference type="PANTHER" id="PTHR31303">
    <property type="entry name" value="CTP-DEPENDENT DIACYLGLYCEROL KINASE 1"/>
    <property type="match status" value="1"/>
</dbReference>
<dbReference type="InterPro" id="IPR037997">
    <property type="entry name" value="Dgk1-like"/>
</dbReference>
<dbReference type="AlphaFoldDB" id="A0A8J2ST55"/>
<feature type="transmembrane region" description="Helical" evidence="1">
    <location>
        <begin position="20"/>
        <end position="37"/>
    </location>
</feature>
<evidence type="ECO:0000256" key="1">
    <source>
        <dbReference type="SAM" id="Phobius"/>
    </source>
</evidence>
<gene>
    <name evidence="2" type="ORF">PECAL_4P15080</name>
</gene>
<dbReference type="OrthoDB" id="5673at2759"/>
<comment type="caution">
    <text evidence="2">The sequence shown here is derived from an EMBL/GenBank/DDBJ whole genome shotgun (WGS) entry which is preliminary data.</text>
</comment>
<keyword evidence="1" id="KW-0812">Transmembrane</keyword>
<keyword evidence="1" id="KW-1133">Transmembrane helix</keyword>
<evidence type="ECO:0000313" key="2">
    <source>
        <dbReference type="EMBL" id="CAH0374236.1"/>
    </source>
</evidence>
<dbReference type="PANTHER" id="PTHR31303:SF1">
    <property type="entry name" value="CTP-DEPENDENT DIACYLGLYCEROL KINASE 1"/>
    <property type="match status" value="1"/>
</dbReference>
<dbReference type="EMBL" id="CAKKNE010000004">
    <property type="protein sequence ID" value="CAH0374236.1"/>
    <property type="molecule type" value="Genomic_DNA"/>
</dbReference>
<sequence length="342" mass="37173">MTIMREERAQDAHDLDNVTYNLAVVVALLAVGSVLLFRVKLGTPRGVGARPRPSVTLRGWGVPLRRVKSALRELERKTFHLCGLLVPLIHLALLEAGFRQRTCILMAWAITSIGWSADLARLHIPFVARHWPLQTILRDHEHEQLTGGCYFSLGCTLAMTVSPPDVSSCAIIFLVLGDMAAALIGVSFGGEVASLKLGREGKKSVEGSLAMFCVCFLVAMVFFWDVQLSEYAAVVAAATATLTELYEPLLLDDNLTIPSRAVWKSTSELVRLPGMFTPSSRRSYGENIASMAWGARNLISTQVLLGAGSAGRAVPRALPALRERARGAVLPLLKVGVRFLSN</sequence>
<dbReference type="Proteomes" id="UP000789595">
    <property type="component" value="Unassembled WGS sequence"/>
</dbReference>
<keyword evidence="3" id="KW-1185">Reference proteome</keyword>
<proteinExistence type="predicted"/>
<name>A0A8J2ST55_9STRA</name>
<dbReference type="GO" id="GO:0004143">
    <property type="term" value="F:ATP-dependent diacylglycerol kinase activity"/>
    <property type="evidence" value="ECO:0007669"/>
    <property type="project" value="InterPro"/>
</dbReference>
<evidence type="ECO:0008006" key="4">
    <source>
        <dbReference type="Google" id="ProtNLM"/>
    </source>
</evidence>
<protein>
    <recommendedName>
        <fullName evidence="4">Dolichol kinase</fullName>
    </recommendedName>
</protein>
<keyword evidence="1" id="KW-0472">Membrane</keyword>
<accession>A0A8J2ST55</accession>